<proteinExistence type="predicted"/>
<keyword evidence="2" id="KW-1185">Reference proteome</keyword>
<sequence>MSITCKQGHRHYGPRGSAGITIFRYRDTGEIEVFLGLRVSYSGRSSWSNFGGVIESGETTEQAALREVHEEIGLSASDLQLTGITEDDHGGWKYTTYYATTTRTITDADIKLDESEHSETAWFTRQELWHGSNRLKGRPLLEGFSNSAVPNLGFLLPPDIDPRTGLMSETQPSPKTQPSPPGVTGKGTSGKGTTGKIPKSAPEKKDSPGKDTTGTGAPVKGTPGTSITGKGTTRKGTISTGYSIFPGAGTIKSIFPDVGFLGTPETGTPGKIPKSAPEKTDFPSKDTTGITTKKGTPSTPMTDTSVTGSTGTGTTGTGTTKSLFPGVAFPGTPGTGTSGKVPKSTPPKTDFPRKDTPTKFPKTAPTDASTPTKKVRWG</sequence>
<evidence type="ECO:0000313" key="2">
    <source>
        <dbReference type="Proteomes" id="UP001497680"/>
    </source>
</evidence>
<dbReference type="Proteomes" id="UP001497680">
    <property type="component" value="Unassembled WGS sequence"/>
</dbReference>
<dbReference type="EMBL" id="MU394373">
    <property type="protein sequence ID" value="KAI6082327.1"/>
    <property type="molecule type" value="Genomic_DNA"/>
</dbReference>
<comment type="caution">
    <text evidence="1">The sequence shown here is derived from an EMBL/GenBank/DDBJ whole genome shotgun (WGS) entry which is preliminary data.</text>
</comment>
<protein>
    <submittedName>
        <fullName evidence="1">NUDIX hydrolase domain-like protein</fullName>
    </submittedName>
</protein>
<evidence type="ECO:0000313" key="1">
    <source>
        <dbReference type="EMBL" id="KAI6082327.1"/>
    </source>
</evidence>
<gene>
    <name evidence="1" type="ORF">F4821DRAFT_281957</name>
</gene>
<organism evidence="1 2">
    <name type="scientific">Hypoxylon rubiginosum</name>
    <dbReference type="NCBI Taxonomy" id="110542"/>
    <lineage>
        <taxon>Eukaryota</taxon>
        <taxon>Fungi</taxon>
        <taxon>Dikarya</taxon>
        <taxon>Ascomycota</taxon>
        <taxon>Pezizomycotina</taxon>
        <taxon>Sordariomycetes</taxon>
        <taxon>Xylariomycetidae</taxon>
        <taxon>Xylariales</taxon>
        <taxon>Hypoxylaceae</taxon>
        <taxon>Hypoxylon</taxon>
    </lineage>
</organism>
<name>A0ACC0CPN3_9PEZI</name>
<accession>A0ACC0CPN3</accession>
<reference evidence="1 2" key="1">
    <citation type="journal article" date="2022" name="New Phytol.">
        <title>Ecological generalism drives hyperdiversity of secondary metabolite gene clusters in xylarialean endophytes.</title>
        <authorList>
            <person name="Franco M.E.E."/>
            <person name="Wisecaver J.H."/>
            <person name="Arnold A.E."/>
            <person name="Ju Y.M."/>
            <person name="Slot J.C."/>
            <person name="Ahrendt S."/>
            <person name="Moore L.P."/>
            <person name="Eastman K.E."/>
            <person name="Scott K."/>
            <person name="Konkel Z."/>
            <person name="Mondo S.J."/>
            <person name="Kuo A."/>
            <person name="Hayes R.D."/>
            <person name="Haridas S."/>
            <person name="Andreopoulos B."/>
            <person name="Riley R."/>
            <person name="LaButti K."/>
            <person name="Pangilinan J."/>
            <person name="Lipzen A."/>
            <person name="Amirebrahimi M."/>
            <person name="Yan J."/>
            <person name="Adam C."/>
            <person name="Keymanesh K."/>
            <person name="Ng V."/>
            <person name="Louie K."/>
            <person name="Northen T."/>
            <person name="Drula E."/>
            <person name="Henrissat B."/>
            <person name="Hsieh H.M."/>
            <person name="Youens-Clark K."/>
            <person name="Lutzoni F."/>
            <person name="Miadlikowska J."/>
            <person name="Eastwood D.C."/>
            <person name="Hamelin R.C."/>
            <person name="Grigoriev I.V."/>
            <person name="U'Ren J.M."/>
        </authorList>
    </citation>
    <scope>NUCLEOTIDE SEQUENCE [LARGE SCALE GENOMIC DNA]</scope>
    <source>
        <strain evidence="1 2">ER1909</strain>
    </source>
</reference>